<reference evidence="7 8" key="1">
    <citation type="submission" date="2020-08" db="EMBL/GenBank/DDBJ databases">
        <title>Genomic Encyclopedia of Type Strains, Phase IV (KMG-IV): sequencing the most valuable type-strain genomes for metagenomic binning, comparative biology and taxonomic classification.</title>
        <authorList>
            <person name="Goeker M."/>
        </authorList>
    </citation>
    <scope>NUCLEOTIDE SEQUENCE [LARGE SCALE GENOMIC DNA]</scope>
    <source>
        <strain evidence="7 8">DSM 17976</strain>
    </source>
</reference>
<keyword evidence="2" id="KW-0201">Cytochrome c-type biogenesis</keyword>
<keyword evidence="7" id="KW-0413">Isomerase</keyword>
<dbReference type="InterPro" id="IPR050553">
    <property type="entry name" value="Thioredoxin_ResA/DsbE_sf"/>
</dbReference>
<keyword evidence="8" id="KW-1185">Reference proteome</keyword>
<name>A0A7W5ZK53_9BACT</name>
<evidence type="ECO:0000313" key="7">
    <source>
        <dbReference type="EMBL" id="MBB3837251.1"/>
    </source>
</evidence>
<protein>
    <submittedName>
        <fullName evidence="7">Thiol-disulfide isomerase/thioredoxin</fullName>
    </submittedName>
</protein>
<comment type="caution">
    <text evidence="7">The sequence shown here is derived from an EMBL/GenBank/DDBJ whole genome shotgun (WGS) entry which is preliminary data.</text>
</comment>
<evidence type="ECO:0000256" key="5">
    <source>
        <dbReference type="SAM" id="SignalP"/>
    </source>
</evidence>
<dbReference type="RefSeq" id="WP_183971997.1">
    <property type="nucleotide sequence ID" value="NZ_JACIBY010000002.1"/>
</dbReference>
<gene>
    <name evidence="7" type="ORF">FHS57_001245</name>
</gene>
<evidence type="ECO:0000256" key="3">
    <source>
        <dbReference type="ARBA" id="ARBA00023157"/>
    </source>
</evidence>
<dbReference type="InterPro" id="IPR013740">
    <property type="entry name" value="Redoxin"/>
</dbReference>
<feature type="signal peptide" evidence="5">
    <location>
        <begin position="1"/>
        <end position="23"/>
    </location>
</feature>
<dbReference type="Proteomes" id="UP000541352">
    <property type="component" value="Unassembled WGS sequence"/>
</dbReference>
<dbReference type="PANTHER" id="PTHR42852:SF6">
    <property type="entry name" value="THIOL:DISULFIDE INTERCHANGE PROTEIN DSBE"/>
    <property type="match status" value="1"/>
</dbReference>
<evidence type="ECO:0000256" key="1">
    <source>
        <dbReference type="ARBA" id="ARBA00004196"/>
    </source>
</evidence>
<dbReference type="InterPro" id="IPR013766">
    <property type="entry name" value="Thioredoxin_domain"/>
</dbReference>
<keyword evidence="5" id="KW-0732">Signal</keyword>
<dbReference type="GO" id="GO:0016853">
    <property type="term" value="F:isomerase activity"/>
    <property type="evidence" value="ECO:0007669"/>
    <property type="project" value="UniProtKB-KW"/>
</dbReference>
<comment type="subcellular location">
    <subcellularLocation>
        <location evidence="1">Cell envelope</location>
    </subcellularLocation>
</comment>
<accession>A0A7W5ZK53</accession>
<proteinExistence type="predicted"/>
<dbReference type="InterPro" id="IPR036249">
    <property type="entry name" value="Thioredoxin-like_sf"/>
</dbReference>
<evidence type="ECO:0000259" key="6">
    <source>
        <dbReference type="PROSITE" id="PS51352"/>
    </source>
</evidence>
<dbReference type="GO" id="GO:0017004">
    <property type="term" value="P:cytochrome complex assembly"/>
    <property type="evidence" value="ECO:0007669"/>
    <property type="project" value="UniProtKB-KW"/>
</dbReference>
<evidence type="ECO:0000313" key="8">
    <source>
        <dbReference type="Proteomes" id="UP000541352"/>
    </source>
</evidence>
<dbReference type="Pfam" id="PF08534">
    <property type="entry name" value="Redoxin"/>
    <property type="match status" value="1"/>
</dbReference>
<dbReference type="PANTHER" id="PTHR42852">
    <property type="entry name" value="THIOL:DISULFIDE INTERCHANGE PROTEIN DSBE"/>
    <property type="match status" value="1"/>
</dbReference>
<feature type="chain" id="PRO_5031245958" evidence="5">
    <location>
        <begin position="24"/>
        <end position="516"/>
    </location>
</feature>
<sequence>MKTTLLRLLMLKMAFLCHINVFSNDTEGVVHVSFKNTQKIDNYFYYTKTAWTQNKHLLRFVYDDEMKWIEVKSDIKNKDIRLKMKNNHCVLRHWVNYFDYNDYILQKGDSIVIEYNKNIPVVTVINRKAPKNDYQVDDLVRSQCEFVNYSPIGEYFGAVSLHGKKILNDKSALAQSKNMTEEQRINRDKKGVLLMKNELYPKYMRYLDINKKVIDSLNKQGFVSENVYKFQKNKIENLKKLIEVETERLSIDDVYHWCNSQENTLENYEGIYFKDFVDAVEYRFVVEKAPYLDLTDGINRDYKVIYDKINTEFNFPETIKNYLLIKNIGRISESLSKNDFLSYFNKLEKDVKDSSLVEKLKVKYVLELDTTRYVPTSLTLMDNNKGKTSLDAIIKQAQGKVIYVDFWASWCGPCRAAFPHSVKLRESLKDKNIVFVYLSIDKSMEAWLKASEKEELNEYPNNFLVLNSQDADFLKQQKVNSIPRYMIVDKRGQLIYPNAPRVESKELTQLLTELSK</sequence>
<keyword evidence="4" id="KW-0676">Redox-active center</keyword>
<dbReference type="SUPFAM" id="SSF52833">
    <property type="entry name" value="Thioredoxin-like"/>
    <property type="match status" value="1"/>
</dbReference>
<dbReference type="PROSITE" id="PS51352">
    <property type="entry name" value="THIOREDOXIN_2"/>
    <property type="match status" value="1"/>
</dbReference>
<dbReference type="Gene3D" id="3.40.30.10">
    <property type="entry name" value="Glutaredoxin"/>
    <property type="match status" value="1"/>
</dbReference>
<dbReference type="GO" id="GO:0030313">
    <property type="term" value="C:cell envelope"/>
    <property type="evidence" value="ECO:0007669"/>
    <property type="project" value="UniProtKB-SubCell"/>
</dbReference>
<dbReference type="CDD" id="cd02966">
    <property type="entry name" value="TlpA_like_family"/>
    <property type="match status" value="1"/>
</dbReference>
<evidence type="ECO:0000256" key="2">
    <source>
        <dbReference type="ARBA" id="ARBA00022748"/>
    </source>
</evidence>
<organism evidence="7 8">
    <name type="scientific">Runella defluvii</name>
    <dbReference type="NCBI Taxonomy" id="370973"/>
    <lineage>
        <taxon>Bacteria</taxon>
        <taxon>Pseudomonadati</taxon>
        <taxon>Bacteroidota</taxon>
        <taxon>Cytophagia</taxon>
        <taxon>Cytophagales</taxon>
        <taxon>Spirosomataceae</taxon>
        <taxon>Runella</taxon>
    </lineage>
</organism>
<dbReference type="AlphaFoldDB" id="A0A7W5ZK53"/>
<evidence type="ECO:0000256" key="4">
    <source>
        <dbReference type="ARBA" id="ARBA00023284"/>
    </source>
</evidence>
<dbReference type="EMBL" id="JACIBY010000002">
    <property type="protein sequence ID" value="MBB3837251.1"/>
    <property type="molecule type" value="Genomic_DNA"/>
</dbReference>
<keyword evidence="3" id="KW-1015">Disulfide bond</keyword>
<feature type="domain" description="Thioredoxin" evidence="6">
    <location>
        <begin position="368"/>
        <end position="516"/>
    </location>
</feature>